<dbReference type="PANTHER" id="PTHR42924">
    <property type="entry name" value="EXONUCLEASE"/>
    <property type="match status" value="1"/>
</dbReference>
<dbReference type="HOGENOM" id="CLU_082667_0_0_12"/>
<dbReference type="KEGG" id="sgp:SpiGrapes_3107"/>
<dbReference type="GO" id="GO:0004534">
    <property type="term" value="F:5'-3' RNA exonuclease activity"/>
    <property type="evidence" value="ECO:0007669"/>
    <property type="project" value="TreeGrafter"/>
</dbReference>
<accession>G8QYZ5</accession>
<dbReference type="Gene3D" id="3.20.20.140">
    <property type="entry name" value="Metal-dependent hydrolases"/>
    <property type="match status" value="1"/>
</dbReference>
<dbReference type="PANTHER" id="PTHR42924:SF3">
    <property type="entry name" value="POLYMERASE_HISTIDINOL PHOSPHATASE N-TERMINAL DOMAIN-CONTAINING PROTEIN"/>
    <property type="match status" value="1"/>
</dbReference>
<dbReference type="SUPFAM" id="SSF89550">
    <property type="entry name" value="PHP domain-like"/>
    <property type="match status" value="1"/>
</dbReference>
<name>G8QYZ5_SPHPG</name>
<dbReference type="Proteomes" id="UP000005632">
    <property type="component" value="Chromosome"/>
</dbReference>
<dbReference type="STRING" id="158190.SpiGrapes_3107"/>
<evidence type="ECO:0000313" key="2">
    <source>
        <dbReference type="Proteomes" id="UP000005632"/>
    </source>
</evidence>
<protein>
    <recommendedName>
        <fullName evidence="3">Metal-dependent phosphoesterase, PHP family</fullName>
    </recommendedName>
</protein>
<dbReference type="AlphaFoldDB" id="G8QYZ5"/>
<dbReference type="eggNOG" id="COG0613">
    <property type="taxonomic scope" value="Bacteria"/>
</dbReference>
<reference evidence="1 2" key="1">
    <citation type="submission" date="2011-11" db="EMBL/GenBank/DDBJ databases">
        <title>Complete sequence of Spirochaeta sp. grapes.</title>
        <authorList>
            <consortium name="US DOE Joint Genome Institute"/>
            <person name="Lucas S."/>
            <person name="Han J."/>
            <person name="Lapidus A."/>
            <person name="Cheng J.-F."/>
            <person name="Goodwin L."/>
            <person name="Pitluck S."/>
            <person name="Peters L."/>
            <person name="Ovchinnikova G."/>
            <person name="Munk A.C."/>
            <person name="Detter J.C."/>
            <person name="Han C."/>
            <person name="Tapia R."/>
            <person name="Land M."/>
            <person name="Hauser L."/>
            <person name="Kyrpides N."/>
            <person name="Ivanova N."/>
            <person name="Pagani I."/>
            <person name="Ritalahtilisa K."/>
            <person name="Loeffler F."/>
            <person name="Woyke T."/>
        </authorList>
    </citation>
    <scope>NUCLEOTIDE SEQUENCE [LARGE SCALE GENOMIC DNA]</scope>
    <source>
        <strain evidence="2">ATCC BAA-1885 / DSM 22778 / Grapes</strain>
    </source>
</reference>
<evidence type="ECO:0000313" key="1">
    <source>
        <dbReference type="EMBL" id="AEV30854.1"/>
    </source>
</evidence>
<dbReference type="GO" id="GO:0035312">
    <property type="term" value="F:5'-3' DNA exonuclease activity"/>
    <property type="evidence" value="ECO:0007669"/>
    <property type="project" value="TreeGrafter"/>
</dbReference>
<gene>
    <name evidence="1" type="ordered locus">SpiGrapes_3107</name>
</gene>
<organism evidence="1 2">
    <name type="scientific">Sphaerochaeta pleomorpha (strain ATCC BAA-1885 / DSM 22778 / Grapes)</name>
    <dbReference type="NCBI Taxonomy" id="158190"/>
    <lineage>
        <taxon>Bacteria</taxon>
        <taxon>Pseudomonadati</taxon>
        <taxon>Spirochaetota</taxon>
        <taxon>Spirochaetia</taxon>
        <taxon>Spirochaetales</taxon>
        <taxon>Sphaerochaetaceae</taxon>
        <taxon>Sphaerochaeta</taxon>
    </lineage>
</organism>
<proteinExistence type="predicted"/>
<dbReference type="CDD" id="cd07432">
    <property type="entry name" value="PHP_HisPPase"/>
    <property type="match status" value="1"/>
</dbReference>
<keyword evidence="2" id="KW-1185">Reference proteome</keyword>
<evidence type="ECO:0008006" key="3">
    <source>
        <dbReference type="Google" id="ProtNLM"/>
    </source>
</evidence>
<dbReference type="InterPro" id="IPR016195">
    <property type="entry name" value="Pol/histidinol_Pase-like"/>
</dbReference>
<dbReference type="RefSeq" id="WP_014271693.1">
    <property type="nucleotide sequence ID" value="NC_016633.1"/>
</dbReference>
<dbReference type="OrthoDB" id="9777619at2"/>
<dbReference type="InterPro" id="IPR052018">
    <property type="entry name" value="PHP_domain"/>
</dbReference>
<dbReference type="EMBL" id="CP003155">
    <property type="protein sequence ID" value="AEV30854.1"/>
    <property type="molecule type" value="Genomic_DNA"/>
</dbReference>
<sequence>MKGFAYETHLHTKEGSACSSCPASTYVPLFKNLGYAGIIVTDHFFNGNCTVPHWLCWEEKVNQFFLGYEKAKKLGDEIGLQVFFGWESTNRFDDYLVYGLDKTWLLGHPQVVDWSPSQIFEATDAEGGCVVHAHPFREQFFITEIKLYPECIHAVEVSNGANEIDFDRRALSYAQAFDFPMTSGSDLHHGQYVAMQKRGVVFEKKWESIQDYCQAIRERKPYSLITTEERYFPLSYKTSSVPITMYGRNNEILFQG</sequence>